<keyword evidence="1" id="KW-0732">Signal</keyword>
<dbReference type="EMBL" id="BSOH01000031">
    <property type="protein sequence ID" value="GLR19666.1"/>
    <property type="molecule type" value="Genomic_DNA"/>
</dbReference>
<feature type="chain" id="PRO_5041263693" description="Gliding motility-associated C-terminal domain-containing protein" evidence="1">
    <location>
        <begin position="21"/>
        <end position="419"/>
    </location>
</feature>
<organism evidence="2 3">
    <name type="scientific">Portibacter lacus</name>
    <dbReference type="NCBI Taxonomy" id="1099794"/>
    <lineage>
        <taxon>Bacteria</taxon>
        <taxon>Pseudomonadati</taxon>
        <taxon>Bacteroidota</taxon>
        <taxon>Saprospiria</taxon>
        <taxon>Saprospirales</taxon>
        <taxon>Haliscomenobacteraceae</taxon>
        <taxon>Portibacter</taxon>
    </lineage>
</organism>
<evidence type="ECO:0000256" key="1">
    <source>
        <dbReference type="SAM" id="SignalP"/>
    </source>
</evidence>
<comment type="caution">
    <text evidence="2">The sequence shown here is derived from an EMBL/GenBank/DDBJ whole genome shotgun (WGS) entry which is preliminary data.</text>
</comment>
<dbReference type="Pfam" id="PF13585">
    <property type="entry name" value="CHU_C"/>
    <property type="match status" value="1"/>
</dbReference>
<protein>
    <recommendedName>
        <fullName evidence="4">Gliding motility-associated C-terminal domain-containing protein</fullName>
    </recommendedName>
</protein>
<sequence length="419" mass="47275">MIKQIIISLCCTIISTSIYAQNLLSDGSFELINNSSCVSPELGFNESVLWYTIQGTPDLFSNNCNLPEFEEIFWSKNAKASDGQNFIGLRCRVNSNQSYISEGVASKLAHSLDPQKTYYISMNVRNKGFYQGFPNSTIDCPLTPEKKIEIYTHTDSIKIDNNFSNGSASANGTLANIVESPLLQSDKVSDDWFVVGTCFTPVDEASYLAVIMPLGNFGTFPECAADDTKGTFYSYYYEFDDIIVDTLASEIEVIKYLANGQKLDIYLPEEIELPIINNATMQWEDGYIGSRRSIAEPGDYTIEAIFDCGSIMILLEVIAENKEFPFFIPNVFSPNNDGINDEFEVFIPADKPILEYKLEVFDRWGNRVFRSNDINDRWKGEHSNHQFLSGDFLYYVYCEVAEKSGVQKYSKSGNISILR</sequence>
<dbReference type="AlphaFoldDB" id="A0AA37SRU0"/>
<reference evidence="2" key="1">
    <citation type="journal article" date="2014" name="Int. J. Syst. Evol. Microbiol.">
        <title>Complete genome sequence of Corynebacterium casei LMG S-19264T (=DSM 44701T), isolated from a smear-ripened cheese.</title>
        <authorList>
            <consortium name="US DOE Joint Genome Institute (JGI-PGF)"/>
            <person name="Walter F."/>
            <person name="Albersmeier A."/>
            <person name="Kalinowski J."/>
            <person name="Ruckert C."/>
        </authorList>
    </citation>
    <scope>NUCLEOTIDE SEQUENCE</scope>
    <source>
        <strain evidence="2">NBRC 108769</strain>
    </source>
</reference>
<feature type="signal peptide" evidence="1">
    <location>
        <begin position="1"/>
        <end position="20"/>
    </location>
</feature>
<proteinExistence type="predicted"/>
<gene>
    <name evidence="2" type="ORF">GCM10007940_42820</name>
</gene>
<dbReference type="InterPro" id="IPR026341">
    <property type="entry name" value="T9SS_type_B"/>
</dbReference>
<evidence type="ECO:0008006" key="4">
    <source>
        <dbReference type="Google" id="ProtNLM"/>
    </source>
</evidence>
<evidence type="ECO:0000313" key="3">
    <source>
        <dbReference type="Proteomes" id="UP001156666"/>
    </source>
</evidence>
<accession>A0AA37SRU0</accession>
<reference evidence="2" key="2">
    <citation type="submission" date="2023-01" db="EMBL/GenBank/DDBJ databases">
        <title>Draft genome sequence of Portibacter lacus strain NBRC 108769.</title>
        <authorList>
            <person name="Sun Q."/>
            <person name="Mori K."/>
        </authorList>
    </citation>
    <scope>NUCLEOTIDE SEQUENCE</scope>
    <source>
        <strain evidence="2">NBRC 108769</strain>
    </source>
</reference>
<name>A0AA37SRU0_9BACT</name>
<keyword evidence="3" id="KW-1185">Reference proteome</keyword>
<dbReference type="Proteomes" id="UP001156666">
    <property type="component" value="Unassembled WGS sequence"/>
</dbReference>
<dbReference type="RefSeq" id="WP_235295068.1">
    <property type="nucleotide sequence ID" value="NZ_BSOH01000031.1"/>
</dbReference>
<dbReference type="NCBIfam" id="TIGR04131">
    <property type="entry name" value="Bac_Flav_CTERM"/>
    <property type="match status" value="1"/>
</dbReference>
<evidence type="ECO:0000313" key="2">
    <source>
        <dbReference type="EMBL" id="GLR19666.1"/>
    </source>
</evidence>